<evidence type="ECO:0000256" key="1">
    <source>
        <dbReference type="ARBA" id="ARBA00022723"/>
    </source>
</evidence>
<keyword evidence="3" id="KW-0342">GTP-binding</keyword>
<dbReference type="PANTHER" id="PTHR10218:SF302">
    <property type="entry name" value="GUANINE NUCLEOTIDE-BINDING PROTEIN ALPHA-5 SUBUNIT"/>
    <property type="match status" value="1"/>
</dbReference>
<reference evidence="5 6" key="1">
    <citation type="journal article" date="2024" name="IMA Fungus">
        <title>IMA Genome - F19 : A genome assembly and annotation guide to empower mycologists, including annotated draft genome sequences of Ceratocystis pirilliformis, Diaporthe australafricana, Fusarium ophioides, Paecilomyces lecythidis, and Sporothrix stenoceras.</title>
        <authorList>
            <person name="Aylward J."/>
            <person name="Wilson A.M."/>
            <person name="Visagie C.M."/>
            <person name="Spraker J."/>
            <person name="Barnes I."/>
            <person name="Buitendag C."/>
            <person name="Ceriani C."/>
            <person name="Del Mar Angel L."/>
            <person name="du Plessis D."/>
            <person name="Fuchs T."/>
            <person name="Gasser K."/>
            <person name="Kramer D."/>
            <person name="Li W."/>
            <person name="Munsamy K."/>
            <person name="Piso A."/>
            <person name="Price J.L."/>
            <person name="Sonnekus B."/>
            <person name="Thomas C."/>
            <person name="van der Nest A."/>
            <person name="van Dijk A."/>
            <person name="van Heerden A."/>
            <person name="van Vuuren N."/>
            <person name="Yilmaz N."/>
            <person name="Duong T.A."/>
            <person name="van der Merwe N.A."/>
            <person name="Wingfield M.J."/>
            <person name="Wingfield B.D."/>
        </authorList>
    </citation>
    <scope>NUCLEOTIDE SEQUENCE [LARGE SCALE GENOMIC DNA]</scope>
    <source>
        <strain evidence="5 6">CMW 18300</strain>
    </source>
</reference>
<dbReference type="InterPro" id="IPR001019">
    <property type="entry name" value="Gprotein_alpha_su"/>
</dbReference>
<evidence type="ECO:0000256" key="3">
    <source>
        <dbReference type="ARBA" id="ARBA00023134"/>
    </source>
</evidence>
<dbReference type="PROSITE" id="PS51882">
    <property type="entry name" value="G_ALPHA"/>
    <property type="match status" value="1"/>
</dbReference>
<evidence type="ECO:0000313" key="5">
    <source>
        <dbReference type="EMBL" id="KAL1845395.1"/>
    </source>
</evidence>
<evidence type="ECO:0000313" key="6">
    <source>
        <dbReference type="Proteomes" id="UP001583177"/>
    </source>
</evidence>
<keyword evidence="1" id="KW-0479">Metal-binding</keyword>
<dbReference type="SUPFAM" id="SSF47895">
    <property type="entry name" value="Transducin (alpha subunit), insertion domain"/>
    <property type="match status" value="1"/>
</dbReference>
<comment type="caution">
    <text evidence="5">The sequence shown here is derived from an EMBL/GenBank/DDBJ whole genome shotgun (WGS) entry which is preliminary data.</text>
</comment>
<dbReference type="InterPro" id="IPR011025">
    <property type="entry name" value="GproteinA_insert"/>
</dbReference>
<dbReference type="PANTHER" id="PTHR10218">
    <property type="entry name" value="GTP-BINDING PROTEIN ALPHA SUBUNIT"/>
    <property type="match status" value="1"/>
</dbReference>
<keyword evidence="6" id="KW-1185">Reference proteome</keyword>
<evidence type="ECO:0000256" key="2">
    <source>
        <dbReference type="ARBA" id="ARBA00022741"/>
    </source>
</evidence>
<dbReference type="Pfam" id="PF00503">
    <property type="entry name" value="G-alpha"/>
    <property type="match status" value="1"/>
</dbReference>
<dbReference type="CDD" id="cd00066">
    <property type="entry name" value="G-alpha"/>
    <property type="match status" value="1"/>
</dbReference>
<proteinExistence type="predicted"/>
<dbReference type="SMART" id="SM00275">
    <property type="entry name" value="G_alpha"/>
    <property type="match status" value="1"/>
</dbReference>
<dbReference type="Gene3D" id="3.40.50.300">
    <property type="entry name" value="P-loop containing nucleotide triphosphate hydrolases"/>
    <property type="match status" value="1"/>
</dbReference>
<dbReference type="EMBL" id="JAWRVE010000319">
    <property type="protein sequence ID" value="KAL1845395.1"/>
    <property type="molecule type" value="Genomic_DNA"/>
</dbReference>
<dbReference type="InterPro" id="IPR027417">
    <property type="entry name" value="P-loop_NTPase"/>
</dbReference>
<dbReference type="SUPFAM" id="SSF52540">
    <property type="entry name" value="P-loop containing nucleoside triphosphate hydrolases"/>
    <property type="match status" value="1"/>
</dbReference>
<keyword evidence="2" id="KW-0547">Nucleotide-binding</keyword>
<protein>
    <submittedName>
        <fullName evidence="5">Guanine nucleotide-binding protein subunit alpha</fullName>
    </submittedName>
</protein>
<dbReference type="Gene3D" id="1.10.400.10">
    <property type="entry name" value="GI Alpha 1, domain 2-like"/>
    <property type="match status" value="1"/>
</dbReference>
<accession>A0ABR3VUP7</accession>
<dbReference type="Proteomes" id="UP001583177">
    <property type="component" value="Unassembled WGS sequence"/>
</dbReference>
<sequence>MLLLGSSESGKSTLLQDMRIHFGEFYDPEETMNFTETVQTNVIQGIRVILEEMKKLGIPLQHDTNERHAQDIFMQAAENKGICPAQLTSAVVVSELWADAGVQESYRCRHQYLLSENVSHFASHIERLASPEYVPSQEDILRSYFPTVGITETSFLMDDVTVLVHDFSGLRSQRRKWIYAFENVDSIVFTVDASAYCRLLPDNGSCNQMQDQITLWESIVGSRWFTKTDFVLVFTKIDCLPETIGLSPISDYFPDFPDSDSSVGMNQLIDSYLGFLKERFMSLLSHETRQRTKVVFADLVHVDEINPASLVLETLKVPDIPVVL</sequence>
<organism evidence="5 6">
    <name type="scientific">Diaporthe australafricana</name>
    <dbReference type="NCBI Taxonomy" id="127596"/>
    <lineage>
        <taxon>Eukaryota</taxon>
        <taxon>Fungi</taxon>
        <taxon>Dikarya</taxon>
        <taxon>Ascomycota</taxon>
        <taxon>Pezizomycotina</taxon>
        <taxon>Sordariomycetes</taxon>
        <taxon>Sordariomycetidae</taxon>
        <taxon>Diaporthales</taxon>
        <taxon>Diaporthaceae</taxon>
        <taxon>Diaporthe</taxon>
    </lineage>
</organism>
<dbReference type="PRINTS" id="PR00318">
    <property type="entry name" value="GPROTEINA"/>
</dbReference>
<keyword evidence="4" id="KW-0807">Transducer</keyword>
<gene>
    <name evidence="5" type="primary">GPA1_3</name>
    <name evidence="5" type="ORF">Daus18300_014551</name>
</gene>
<name>A0ABR3VUP7_9PEZI</name>
<evidence type="ECO:0000256" key="4">
    <source>
        <dbReference type="ARBA" id="ARBA00023224"/>
    </source>
</evidence>